<dbReference type="Gene3D" id="1.10.220.70">
    <property type="entry name" value="lyase"/>
    <property type="match status" value="1"/>
</dbReference>
<reference evidence="1" key="1">
    <citation type="submission" date="2023-03" db="EMBL/GenBank/DDBJ databases">
        <authorList>
            <person name="Shen W."/>
            <person name="Cai J."/>
        </authorList>
    </citation>
    <scope>NUCLEOTIDE SEQUENCE</scope>
    <source>
        <strain evidence="1">P96-3</strain>
    </source>
</reference>
<proteinExistence type="predicted"/>
<dbReference type="InterPro" id="IPR010628">
    <property type="entry name" value="EutB"/>
</dbReference>
<dbReference type="RefSeq" id="WP_311875987.1">
    <property type="nucleotide sequence ID" value="NZ_JARQBZ010000006.1"/>
</dbReference>
<dbReference type="AlphaFoldDB" id="A0AAW8U4T8"/>
<name>A0AAW8U4T8_9ENTE</name>
<gene>
    <name evidence="1" type="ORF">P7H70_04565</name>
</gene>
<dbReference type="Proteomes" id="UP001268577">
    <property type="component" value="Unassembled WGS sequence"/>
</dbReference>
<dbReference type="PANTHER" id="PTHR39329:SF1">
    <property type="entry name" value="ETHANOLAMINE AMMONIA-LYASE LARGE SUBUNIT"/>
    <property type="match status" value="1"/>
</dbReference>
<evidence type="ECO:0000313" key="1">
    <source>
        <dbReference type="EMBL" id="MDT2833317.1"/>
    </source>
</evidence>
<dbReference type="InterPro" id="IPR013785">
    <property type="entry name" value="Aldolase_TIM"/>
</dbReference>
<dbReference type="Gene3D" id="2.30.170.30">
    <property type="entry name" value="ethanolamine ammonia-lyase heavy chain domain like"/>
    <property type="match status" value="1"/>
</dbReference>
<sequence>MKLKTKISGVSYQFNSVRDVLAKANEEKSGDVLLKIAATSAAERAAAKVVLSELTLEDIRNNPVIDPEIDEVARIEEETINETIYNEIKHWTVGYLREYILSHDTQSRELNRIGKGLNGAMAAGVAKIMSTMDLIYAGKKIIVTATCNTTIGKPNSLAYRCQGNHPTDLPEGILLSVMEGISYGSGDACIGINPVDDTINNITSIMETIYEFMMEWEIPTQTVVLGHISTQMECISQGAKSSMLFQSLAGTEEANKAFGISDKMLTEGYDLIHRQSIAGGENLMYFETGQGSELSIGASHGVDQVTLEAKKYILARKFKPFMLNTVSGFIGPETIFDGRQMLRANIEDHFMGKLLGIPMGTAPVYTNHTVMNQNDHEMATMLLALGGSNFFMGVPGGDDVMLSYQDTSYHDDATLRELTGRKPIKDYHEWLMKQEIMDENGVLTAKAGDATIFYKK</sequence>
<dbReference type="Pfam" id="PF06751">
    <property type="entry name" value="EutB"/>
    <property type="match status" value="1"/>
</dbReference>
<evidence type="ECO:0000313" key="2">
    <source>
        <dbReference type="Proteomes" id="UP001268577"/>
    </source>
</evidence>
<protein>
    <submittedName>
        <fullName evidence="1">Ethanolamine ammonia-lyase subunit EutB</fullName>
    </submittedName>
</protein>
<dbReference type="InterPro" id="IPR044939">
    <property type="entry name" value="EutB_dom_2_sf"/>
</dbReference>
<comment type="caution">
    <text evidence="1">The sequence shown here is derived from an EMBL/GenBank/DDBJ whole genome shotgun (WGS) entry which is preliminary data.</text>
</comment>
<dbReference type="GO" id="GO:0046336">
    <property type="term" value="P:ethanolamine catabolic process"/>
    <property type="evidence" value="ECO:0007669"/>
    <property type="project" value="TreeGrafter"/>
</dbReference>
<organism evidence="1 2">
    <name type="scientific">Vagococcus carniphilus</name>
    <dbReference type="NCBI Taxonomy" id="218144"/>
    <lineage>
        <taxon>Bacteria</taxon>
        <taxon>Bacillati</taxon>
        <taxon>Bacillota</taxon>
        <taxon>Bacilli</taxon>
        <taxon>Lactobacillales</taxon>
        <taxon>Enterococcaceae</taxon>
        <taxon>Vagococcus</taxon>
    </lineage>
</organism>
<dbReference type="GO" id="GO:0005829">
    <property type="term" value="C:cytosol"/>
    <property type="evidence" value="ECO:0007669"/>
    <property type="project" value="TreeGrafter"/>
</dbReference>
<accession>A0AAW8U4T8</accession>
<dbReference type="GO" id="GO:0006520">
    <property type="term" value="P:amino acid metabolic process"/>
    <property type="evidence" value="ECO:0007669"/>
    <property type="project" value="InterPro"/>
</dbReference>
<dbReference type="Gene3D" id="3.20.20.70">
    <property type="entry name" value="Aldolase class I"/>
    <property type="match status" value="1"/>
</dbReference>
<dbReference type="EMBL" id="JARQBZ010000006">
    <property type="protein sequence ID" value="MDT2833317.1"/>
    <property type="molecule type" value="Genomic_DNA"/>
</dbReference>
<dbReference type="GO" id="GO:0008851">
    <property type="term" value="F:ethanolamine ammonia-lyase activity"/>
    <property type="evidence" value="ECO:0007669"/>
    <property type="project" value="InterPro"/>
</dbReference>
<dbReference type="NCBIfam" id="NF011649">
    <property type="entry name" value="PRK15067.1"/>
    <property type="match status" value="1"/>
</dbReference>
<dbReference type="PANTHER" id="PTHR39329">
    <property type="entry name" value="ETHANOLAMINE AMMONIA-LYASE HEAVY CHAIN"/>
    <property type="match status" value="1"/>
</dbReference>
<dbReference type="InterPro" id="IPR044941">
    <property type="entry name" value="EutB_N_sf"/>
</dbReference>
<dbReference type="GO" id="GO:0009350">
    <property type="term" value="C:ethanolamine ammonia-lyase complex"/>
    <property type="evidence" value="ECO:0007669"/>
    <property type="project" value="TreeGrafter"/>
</dbReference>